<sequence length="47" mass="5247">MICQVLDYLRSTQGMALPEDEICMQCCLSIDLLWSSVFAICCVQSVS</sequence>
<reference evidence="1" key="1">
    <citation type="submission" date="2014-09" db="EMBL/GenBank/DDBJ databases">
        <authorList>
            <person name="Magalhaes I.L.F."/>
            <person name="Oliveira U."/>
            <person name="Santos F.R."/>
            <person name="Vidigal T.H.D.A."/>
            <person name="Brescovit A.D."/>
            <person name="Santos A.J."/>
        </authorList>
    </citation>
    <scope>NUCLEOTIDE SEQUENCE</scope>
    <source>
        <tissue evidence="1">Shoot tissue taken approximately 20 cm above the soil surface</tissue>
    </source>
</reference>
<organism evidence="1">
    <name type="scientific">Arundo donax</name>
    <name type="common">Giant reed</name>
    <name type="synonym">Donax arundinaceus</name>
    <dbReference type="NCBI Taxonomy" id="35708"/>
    <lineage>
        <taxon>Eukaryota</taxon>
        <taxon>Viridiplantae</taxon>
        <taxon>Streptophyta</taxon>
        <taxon>Embryophyta</taxon>
        <taxon>Tracheophyta</taxon>
        <taxon>Spermatophyta</taxon>
        <taxon>Magnoliopsida</taxon>
        <taxon>Liliopsida</taxon>
        <taxon>Poales</taxon>
        <taxon>Poaceae</taxon>
        <taxon>PACMAD clade</taxon>
        <taxon>Arundinoideae</taxon>
        <taxon>Arundineae</taxon>
        <taxon>Arundo</taxon>
    </lineage>
</organism>
<evidence type="ECO:0000313" key="1">
    <source>
        <dbReference type="EMBL" id="JAD97281.1"/>
    </source>
</evidence>
<accession>A0A0A9EB52</accession>
<dbReference type="AlphaFoldDB" id="A0A0A9EB52"/>
<reference evidence="1" key="2">
    <citation type="journal article" date="2015" name="Data Brief">
        <title>Shoot transcriptome of the giant reed, Arundo donax.</title>
        <authorList>
            <person name="Barrero R.A."/>
            <person name="Guerrero F.D."/>
            <person name="Moolhuijzen P."/>
            <person name="Goolsby J.A."/>
            <person name="Tidwell J."/>
            <person name="Bellgard S.E."/>
            <person name="Bellgard M.I."/>
        </authorList>
    </citation>
    <scope>NUCLEOTIDE SEQUENCE</scope>
    <source>
        <tissue evidence="1">Shoot tissue taken approximately 20 cm above the soil surface</tissue>
    </source>
</reference>
<name>A0A0A9EB52_ARUDO</name>
<protein>
    <submittedName>
        <fullName evidence="1">Uncharacterized protein</fullName>
    </submittedName>
</protein>
<dbReference type="EMBL" id="GBRH01200614">
    <property type="protein sequence ID" value="JAD97281.1"/>
    <property type="molecule type" value="Transcribed_RNA"/>
</dbReference>
<proteinExistence type="predicted"/>